<dbReference type="RefSeq" id="WP_110753334.1">
    <property type="nucleotide sequence ID" value="NZ_QJTF01000018.1"/>
</dbReference>
<evidence type="ECO:0000313" key="1">
    <source>
        <dbReference type="EMBL" id="PYE86909.1"/>
    </source>
</evidence>
<evidence type="ECO:0000313" key="2">
    <source>
        <dbReference type="Proteomes" id="UP000247454"/>
    </source>
</evidence>
<protein>
    <submittedName>
        <fullName evidence="1">Uncharacterized protein</fullName>
    </submittedName>
</protein>
<organism evidence="1 2">
    <name type="scientific">Phyllobacterium leguminum</name>
    <dbReference type="NCBI Taxonomy" id="314237"/>
    <lineage>
        <taxon>Bacteria</taxon>
        <taxon>Pseudomonadati</taxon>
        <taxon>Pseudomonadota</taxon>
        <taxon>Alphaproteobacteria</taxon>
        <taxon>Hyphomicrobiales</taxon>
        <taxon>Phyllobacteriaceae</taxon>
        <taxon>Phyllobacterium</taxon>
    </lineage>
</organism>
<keyword evidence="2" id="KW-1185">Reference proteome</keyword>
<dbReference type="EMBL" id="QJTF01000018">
    <property type="protein sequence ID" value="PYE86909.1"/>
    <property type="molecule type" value="Genomic_DNA"/>
</dbReference>
<dbReference type="Proteomes" id="UP000247454">
    <property type="component" value="Unassembled WGS sequence"/>
</dbReference>
<sequence length="116" mass="13045">MNPVNRRLTHRALVERNVAVTDDPWGNPVPPDFQPLGTFKCFFWSKQSREAVDGDKTAMIEDLRALFALDADLREDDEISAITDARGNALVAGRVRVDGPVQYKHTHMEAALKRVD</sequence>
<name>A0A318TEP2_9HYPH</name>
<gene>
    <name evidence="1" type="ORF">C7477_11847</name>
</gene>
<accession>A0A318TEP2</accession>
<proteinExistence type="predicted"/>
<comment type="caution">
    <text evidence="1">The sequence shown here is derived from an EMBL/GenBank/DDBJ whole genome shotgun (WGS) entry which is preliminary data.</text>
</comment>
<dbReference type="AlphaFoldDB" id="A0A318TEP2"/>
<dbReference type="OrthoDB" id="8450455at2"/>
<reference evidence="1 2" key="1">
    <citation type="submission" date="2018-06" db="EMBL/GenBank/DDBJ databases">
        <title>Genomic Encyclopedia of Type Strains, Phase III (KMG-III): the genomes of soil and plant-associated and newly described type strains.</title>
        <authorList>
            <person name="Whitman W."/>
        </authorList>
    </citation>
    <scope>NUCLEOTIDE SEQUENCE [LARGE SCALE GENOMIC DNA]</scope>
    <source>
        <strain evidence="1 2">ORS 1419</strain>
    </source>
</reference>